<dbReference type="InterPro" id="IPR010562">
    <property type="entry name" value="Haemolymph_juvenile_hormone-bd"/>
</dbReference>
<feature type="region of interest" description="Disordered" evidence="1">
    <location>
        <begin position="434"/>
        <end position="476"/>
    </location>
</feature>
<dbReference type="EMBL" id="BMAV01002956">
    <property type="protein sequence ID" value="GFY42210.1"/>
    <property type="molecule type" value="Genomic_DNA"/>
</dbReference>
<dbReference type="PANTHER" id="PTHR11008">
    <property type="entry name" value="PROTEIN TAKEOUT-LIKE PROTEIN"/>
    <property type="match status" value="1"/>
</dbReference>
<protein>
    <submittedName>
        <fullName evidence="2">Uncharacterized protein</fullName>
    </submittedName>
</protein>
<dbReference type="Proteomes" id="UP000886998">
    <property type="component" value="Unassembled WGS sequence"/>
</dbReference>
<dbReference type="PANTHER" id="PTHR11008:SF9">
    <property type="entry name" value="PROTEIN TAKEOUT-LIKE PROTEIN"/>
    <property type="match status" value="1"/>
</dbReference>
<accession>A0A8X7BSI2</accession>
<organism evidence="2 3">
    <name type="scientific">Trichonephila inaurata madagascariensis</name>
    <dbReference type="NCBI Taxonomy" id="2747483"/>
    <lineage>
        <taxon>Eukaryota</taxon>
        <taxon>Metazoa</taxon>
        <taxon>Ecdysozoa</taxon>
        <taxon>Arthropoda</taxon>
        <taxon>Chelicerata</taxon>
        <taxon>Arachnida</taxon>
        <taxon>Araneae</taxon>
        <taxon>Araneomorphae</taxon>
        <taxon>Entelegynae</taxon>
        <taxon>Araneoidea</taxon>
        <taxon>Nephilidae</taxon>
        <taxon>Trichonephila</taxon>
        <taxon>Trichonephila inaurata</taxon>
    </lineage>
</organism>
<comment type="caution">
    <text evidence="2">The sequence shown here is derived from an EMBL/GenBank/DDBJ whole genome shotgun (WGS) entry which is preliminary data.</text>
</comment>
<gene>
    <name evidence="2" type="primary">AVEN_7281_1</name>
    <name evidence="2" type="ORF">TNIN_11041</name>
</gene>
<dbReference type="AlphaFoldDB" id="A0A8X7BSI2"/>
<reference evidence="2" key="1">
    <citation type="submission" date="2020-08" db="EMBL/GenBank/DDBJ databases">
        <title>Multicomponent nature underlies the extraordinary mechanical properties of spider dragline silk.</title>
        <authorList>
            <person name="Kono N."/>
            <person name="Nakamura H."/>
            <person name="Mori M."/>
            <person name="Yoshida Y."/>
            <person name="Ohtoshi R."/>
            <person name="Malay A.D."/>
            <person name="Moran D.A.P."/>
            <person name="Tomita M."/>
            <person name="Numata K."/>
            <person name="Arakawa K."/>
        </authorList>
    </citation>
    <scope>NUCLEOTIDE SEQUENCE</scope>
</reference>
<dbReference type="SMART" id="SM00700">
    <property type="entry name" value="JHBP"/>
    <property type="match status" value="1"/>
</dbReference>
<evidence type="ECO:0000313" key="3">
    <source>
        <dbReference type="Proteomes" id="UP000886998"/>
    </source>
</evidence>
<keyword evidence="3" id="KW-1185">Reference proteome</keyword>
<sequence>MHVHSKFNPGTPKQYPRPPNIFFVFIKADNKHDDDDDPLLHSLHSVLIGKMAEARNTVLHGSPAGQVLVLDPFKMEPLSLTVQEPKGFVNVSLRKMSVEGLGNFQLRDIVTNLDILRTSVVLRFPEIRVKATYKLKGFLNPPFSQSLSDEGLFEAKIPNAAATWIGRIDLKDPPNAGNGHFFNVRSIIFCLHQGIVHTVSESGCLPSYWEAASHTFTSFLKKNKDALESAGELLQAVSAAVVEKVQRMAEEGLEQAIAHVMGRSKQTSWFEMYPPRPAHTTVIDPDFELLEEDTSPFVSITEEPHYHEEEPPFEGPKVRPQKQVLGKRGKGLDEYVDTLLRFGRRLIRFQEPLPFPNTTVKIDDMLTIFLYNGGIRGASNISRRKNAYVKCTNSSTTLGLVVRLENLRVNMKYRVLQDYRLLLVQWRRRRPHQRSHCTRSTYPIHNPRGRNKAEAQNLETGSRHGSTKGLGQLDLCPVHVADPPD</sequence>
<evidence type="ECO:0000313" key="2">
    <source>
        <dbReference type="EMBL" id="GFY42210.1"/>
    </source>
</evidence>
<dbReference type="Gene3D" id="3.15.10.30">
    <property type="entry name" value="Haemolymph juvenile hormone binding protein"/>
    <property type="match status" value="1"/>
</dbReference>
<evidence type="ECO:0000256" key="1">
    <source>
        <dbReference type="SAM" id="MobiDB-lite"/>
    </source>
</evidence>
<name>A0A8X7BSI2_9ARAC</name>
<dbReference type="OrthoDB" id="6417507at2759"/>
<proteinExistence type="predicted"/>
<dbReference type="Pfam" id="PF06585">
    <property type="entry name" value="JHBP"/>
    <property type="match status" value="1"/>
</dbReference>
<dbReference type="InterPro" id="IPR038606">
    <property type="entry name" value="To_sf"/>
</dbReference>